<reference evidence="2" key="1">
    <citation type="submission" date="2020-01" db="EMBL/GenBank/DDBJ databases">
        <title>Development of genomics and gene disruption for Polysphondylium violaceum indicates a role for the polyketide synthase stlB in stalk morphogenesis.</title>
        <authorList>
            <person name="Narita B."/>
            <person name="Kawabe Y."/>
            <person name="Kin K."/>
            <person name="Saito T."/>
            <person name="Gibbs R."/>
            <person name="Kuspa A."/>
            <person name="Muzny D."/>
            <person name="Queller D."/>
            <person name="Richards S."/>
            <person name="Strassman J."/>
            <person name="Sucgang R."/>
            <person name="Worley K."/>
            <person name="Schaap P."/>
        </authorList>
    </citation>
    <scope>NUCLEOTIDE SEQUENCE</scope>
    <source>
        <strain evidence="2">QSvi11</strain>
    </source>
</reference>
<name>A0A8J4Q0P2_9MYCE</name>
<proteinExistence type="predicted"/>
<comment type="caution">
    <text evidence="2">The sequence shown here is derived from an EMBL/GenBank/DDBJ whole genome shotgun (WGS) entry which is preliminary data.</text>
</comment>
<dbReference type="PROSITE" id="PS51257">
    <property type="entry name" value="PROKAR_LIPOPROTEIN"/>
    <property type="match status" value="1"/>
</dbReference>
<dbReference type="GO" id="GO:0008061">
    <property type="term" value="F:chitin binding"/>
    <property type="evidence" value="ECO:0007669"/>
    <property type="project" value="InterPro"/>
</dbReference>
<dbReference type="InterPro" id="IPR036508">
    <property type="entry name" value="Chitin-bd_dom_sf"/>
</dbReference>
<dbReference type="SUPFAM" id="SSF57625">
    <property type="entry name" value="Invertebrate chitin-binding proteins"/>
    <property type="match status" value="1"/>
</dbReference>
<dbReference type="EMBL" id="AJWJ01000019">
    <property type="protein sequence ID" value="KAF2077783.1"/>
    <property type="molecule type" value="Genomic_DNA"/>
</dbReference>
<keyword evidence="3" id="KW-1185">Reference proteome</keyword>
<feature type="signal peptide" evidence="1">
    <location>
        <begin position="1"/>
        <end position="19"/>
    </location>
</feature>
<gene>
    <name evidence="2" type="ORF">CYY_000904</name>
</gene>
<evidence type="ECO:0000313" key="2">
    <source>
        <dbReference type="EMBL" id="KAF2077783.1"/>
    </source>
</evidence>
<feature type="chain" id="PRO_5035150761" description="Chitin-binding type-2 domain-containing protein" evidence="1">
    <location>
        <begin position="20"/>
        <end position="87"/>
    </location>
</feature>
<dbReference type="Proteomes" id="UP000695562">
    <property type="component" value="Unassembled WGS sequence"/>
</dbReference>
<organism evidence="2 3">
    <name type="scientific">Polysphondylium violaceum</name>
    <dbReference type="NCBI Taxonomy" id="133409"/>
    <lineage>
        <taxon>Eukaryota</taxon>
        <taxon>Amoebozoa</taxon>
        <taxon>Evosea</taxon>
        <taxon>Eumycetozoa</taxon>
        <taxon>Dictyostelia</taxon>
        <taxon>Dictyosteliales</taxon>
        <taxon>Dictyosteliaceae</taxon>
        <taxon>Polysphondylium</taxon>
    </lineage>
</organism>
<keyword evidence="1" id="KW-0732">Signal</keyword>
<protein>
    <recommendedName>
        <fullName evidence="4">Chitin-binding type-2 domain-containing protein</fullName>
    </recommendedName>
</protein>
<evidence type="ECO:0000313" key="3">
    <source>
        <dbReference type="Proteomes" id="UP000695562"/>
    </source>
</evidence>
<sequence length="87" mass="9981">MKLLYIFLIVALFVACIAAESNRRIPCDGYCDCDEVNKGCPKPRLCKRPHPRDQTLYIQCSYHGGAYTYRCREGQVYNDQALRCVNA</sequence>
<accession>A0A8J4Q0P2</accession>
<evidence type="ECO:0008006" key="4">
    <source>
        <dbReference type="Google" id="ProtNLM"/>
    </source>
</evidence>
<evidence type="ECO:0000256" key="1">
    <source>
        <dbReference type="SAM" id="SignalP"/>
    </source>
</evidence>
<dbReference type="AlphaFoldDB" id="A0A8J4Q0P2"/>